<proteinExistence type="predicted"/>
<dbReference type="RefSeq" id="XP_029241378.1">
    <property type="nucleotide sequence ID" value="XM_029378760.1"/>
</dbReference>
<evidence type="ECO:0000313" key="3">
    <source>
        <dbReference type="EMBL" id="RNF10152.1"/>
    </source>
</evidence>
<organism evidence="3 4">
    <name type="scientific">Trypanosoma rangeli</name>
    <dbReference type="NCBI Taxonomy" id="5698"/>
    <lineage>
        <taxon>Eukaryota</taxon>
        <taxon>Discoba</taxon>
        <taxon>Euglenozoa</taxon>
        <taxon>Kinetoplastea</taxon>
        <taxon>Metakinetoplastina</taxon>
        <taxon>Trypanosomatida</taxon>
        <taxon>Trypanosomatidae</taxon>
        <taxon>Trypanosoma</taxon>
        <taxon>Herpetosoma</taxon>
    </lineage>
</organism>
<dbReference type="EMBL" id="MKGL01000036">
    <property type="protein sequence ID" value="RNF10152.1"/>
    <property type="molecule type" value="Genomic_DNA"/>
</dbReference>
<keyword evidence="4" id="KW-1185">Reference proteome</keyword>
<feature type="compositionally biased region" description="Basic and acidic residues" evidence="1">
    <location>
        <begin position="35"/>
        <end position="46"/>
    </location>
</feature>
<dbReference type="AlphaFoldDB" id="A0A3R7NZC9"/>
<keyword evidence="2" id="KW-0472">Membrane</keyword>
<evidence type="ECO:0000313" key="4">
    <source>
        <dbReference type="Proteomes" id="UP000283634"/>
    </source>
</evidence>
<feature type="compositionally biased region" description="Basic residues" evidence="1">
    <location>
        <begin position="18"/>
        <end position="34"/>
    </location>
</feature>
<keyword evidence="2" id="KW-0812">Transmembrane</keyword>
<protein>
    <submittedName>
        <fullName evidence="3">Uncharacterized protein</fullName>
    </submittedName>
</protein>
<evidence type="ECO:0000256" key="2">
    <source>
        <dbReference type="SAM" id="Phobius"/>
    </source>
</evidence>
<keyword evidence="2" id="KW-1133">Transmembrane helix</keyword>
<reference evidence="3 4" key="1">
    <citation type="journal article" date="2018" name="BMC Genomics">
        <title>Genomic comparison of Trypanosoma conorhini and Trypanosoma rangeli to Trypanosoma cruzi strains of high and low virulence.</title>
        <authorList>
            <person name="Bradwell K.R."/>
            <person name="Koparde V.N."/>
            <person name="Matveyev A.V."/>
            <person name="Serrano M.G."/>
            <person name="Alves J.M."/>
            <person name="Parikh H."/>
            <person name="Huang B."/>
            <person name="Lee V."/>
            <person name="Espinosa-Alvarez O."/>
            <person name="Ortiz P.A."/>
            <person name="Costa-Martins A.G."/>
            <person name="Teixeira M.M."/>
            <person name="Buck G.A."/>
        </authorList>
    </citation>
    <scope>NUCLEOTIDE SEQUENCE [LARGE SCALE GENOMIC DNA]</scope>
    <source>
        <strain evidence="3 4">AM80</strain>
    </source>
</reference>
<gene>
    <name evidence="3" type="ORF">TraAM80_01728</name>
</gene>
<feature type="transmembrane region" description="Helical" evidence="2">
    <location>
        <begin position="71"/>
        <end position="92"/>
    </location>
</feature>
<feature type="region of interest" description="Disordered" evidence="1">
    <location>
        <begin position="1"/>
        <end position="53"/>
    </location>
</feature>
<name>A0A3R7NZC9_TRYRA</name>
<evidence type="ECO:0000256" key="1">
    <source>
        <dbReference type="SAM" id="MobiDB-lite"/>
    </source>
</evidence>
<dbReference type="Proteomes" id="UP000283634">
    <property type="component" value="Unassembled WGS sequence"/>
</dbReference>
<dbReference type="GeneID" id="40325661"/>
<comment type="caution">
    <text evidence="3">The sequence shown here is derived from an EMBL/GenBank/DDBJ whole genome shotgun (WGS) entry which is preliminary data.</text>
</comment>
<accession>A0A3R7NZC9</accession>
<sequence>MVVADTAGCSEVDGARLHGPHGNRLPRRLTRRRKSPDDVSEHRGTMKEALPPRRQHPAVTIRTVVMMTRTTLYVCDTSAPAYFFLLFALRFFRWRLVISL</sequence>